<keyword evidence="7" id="KW-1185">Reference proteome</keyword>
<evidence type="ECO:0000256" key="1">
    <source>
        <dbReference type="ARBA" id="ARBA00023015"/>
    </source>
</evidence>
<evidence type="ECO:0000313" key="7">
    <source>
        <dbReference type="Proteomes" id="UP001501791"/>
    </source>
</evidence>
<name>A0ABN2C8Q9_9MICO</name>
<feature type="coiled-coil region" evidence="4">
    <location>
        <begin position="98"/>
        <end position="132"/>
    </location>
</feature>
<keyword evidence="3" id="KW-0804">Transcription</keyword>
<dbReference type="InterPro" id="IPR047057">
    <property type="entry name" value="MerR_fam"/>
</dbReference>
<gene>
    <name evidence="6" type="ORF">GCM10009691_29620</name>
</gene>
<comment type="caution">
    <text evidence="6">The sequence shown here is derived from an EMBL/GenBank/DDBJ whole genome shotgun (WGS) entry which is preliminary data.</text>
</comment>
<dbReference type="SMART" id="SM00422">
    <property type="entry name" value="HTH_MERR"/>
    <property type="match status" value="1"/>
</dbReference>
<dbReference type="Gene3D" id="1.10.1660.10">
    <property type="match status" value="1"/>
</dbReference>
<accession>A0ABN2C8Q9</accession>
<evidence type="ECO:0000256" key="2">
    <source>
        <dbReference type="ARBA" id="ARBA00023125"/>
    </source>
</evidence>
<sequence length="132" mass="14731">MPEGQTMRIGELAAHIGASPRALRHYEQQGLLTSSRGHNGYRFYDRDEVTRAANVKTLLDVGLTSEDVRQHAESGCLDEPLDEVGHCDGELAPIQARLDTLDELIARLEAVRERLSEHARSVEASLNRTQRD</sequence>
<protein>
    <submittedName>
        <fullName evidence="6">MerR family transcriptional regulator</fullName>
    </submittedName>
</protein>
<reference evidence="6 7" key="1">
    <citation type="journal article" date="2019" name="Int. J. Syst. Evol. Microbiol.">
        <title>The Global Catalogue of Microorganisms (GCM) 10K type strain sequencing project: providing services to taxonomists for standard genome sequencing and annotation.</title>
        <authorList>
            <consortium name="The Broad Institute Genomics Platform"/>
            <consortium name="The Broad Institute Genome Sequencing Center for Infectious Disease"/>
            <person name="Wu L."/>
            <person name="Ma J."/>
        </authorList>
    </citation>
    <scope>NUCLEOTIDE SEQUENCE [LARGE SCALE GENOMIC DNA]</scope>
    <source>
        <strain evidence="6 7">JCM 13319</strain>
    </source>
</reference>
<dbReference type="PROSITE" id="PS50937">
    <property type="entry name" value="HTH_MERR_2"/>
    <property type="match status" value="1"/>
</dbReference>
<keyword evidence="1" id="KW-0805">Transcription regulation</keyword>
<dbReference type="InterPro" id="IPR000551">
    <property type="entry name" value="MerR-type_HTH_dom"/>
</dbReference>
<dbReference type="Pfam" id="PF13411">
    <property type="entry name" value="MerR_1"/>
    <property type="match status" value="1"/>
</dbReference>
<dbReference type="EMBL" id="BAAALY010000015">
    <property type="protein sequence ID" value="GAA1553317.1"/>
    <property type="molecule type" value="Genomic_DNA"/>
</dbReference>
<proteinExistence type="predicted"/>
<dbReference type="PRINTS" id="PR00040">
    <property type="entry name" value="HTHMERR"/>
</dbReference>
<evidence type="ECO:0000256" key="3">
    <source>
        <dbReference type="ARBA" id="ARBA00023163"/>
    </source>
</evidence>
<organism evidence="6 7">
    <name type="scientific">Brevibacterium picturae</name>
    <dbReference type="NCBI Taxonomy" id="260553"/>
    <lineage>
        <taxon>Bacteria</taxon>
        <taxon>Bacillati</taxon>
        <taxon>Actinomycetota</taxon>
        <taxon>Actinomycetes</taxon>
        <taxon>Micrococcales</taxon>
        <taxon>Brevibacteriaceae</taxon>
        <taxon>Brevibacterium</taxon>
    </lineage>
</organism>
<evidence type="ECO:0000259" key="5">
    <source>
        <dbReference type="PROSITE" id="PS50937"/>
    </source>
</evidence>
<keyword evidence="4" id="KW-0175">Coiled coil</keyword>
<dbReference type="PANTHER" id="PTHR30204:SF94">
    <property type="entry name" value="HEAVY METAL-DEPENDENT TRANSCRIPTIONAL REGULATOR HI_0293-RELATED"/>
    <property type="match status" value="1"/>
</dbReference>
<keyword evidence="2" id="KW-0238">DNA-binding</keyword>
<dbReference type="InterPro" id="IPR009061">
    <property type="entry name" value="DNA-bd_dom_put_sf"/>
</dbReference>
<dbReference type="RefSeq" id="WP_346036627.1">
    <property type="nucleotide sequence ID" value="NZ_BAAALY010000015.1"/>
</dbReference>
<evidence type="ECO:0000256" key="4">
    <source>
        <dbReference type="SAM" id="Coils"/>
    </source>
</evidence>
<dbReference type="Proteomes" id="UP001501791">
    <property type="component" value="Unassembled WGS sequence"/>
</dbReference>
<evidence type="ECO:0000313" key="6">
    <source>
        <dbReference type="EMBL" id="GAA1553317.1"/>
    </source>
</evidence>
<dbReference type="SUPFAM" id="SSF46955">
    <property type="entry name" value="Putative DNA-binding domain"/>
    <property type="match status" value="1"/>
</dbReference>
<dbReference type="PANTHER" id="PTHR30204">
    <property type="entry name" value="REDOX-CYCLING DRUG-SENSING TRANSCRIPTIONAL ACTIVATOR SOXR"/>
    <property type="match status" value="1"/>
</dbReference>
<feature type="domain" description="HTH merR-type" evidence="5">
    <location>
        <begin position="6"/>
        <end position="74"/>
    </location>
</feature>